<dbReference type="InterPro" id="IPR023753">
    <property type="entry name" value="FAD/NAD-binding_dom"/>
</dbReference>
<feature type="domain" description="FAD/NAD(P)-binding" evidence="5">
    <location>
        <begin position="4"/>
        <end position="148"/>
    </location>
</feature>
<dbReference type="RefSeq" id="WP_244903480.1">
    <property type="nucleotide sequence ID" value="NZ_FXAZ01000006.1"/>
</dbReference>
<dbReference type="EMBL" id="FXAZ01000006">
    <property type="protein sequence ID" value="SMG55347.1"/>
    <property type="molecule type" value="Genomic_DNA"/>
</dbReference>
<accession>A0A1X7LPB6</accession>
<protein>
    <submittedName>
        <fullName evidence="6">Thioredoxin reductase</fullName>
    </submittedName>
</protein>
<dbReference type="Proteomes" id="UP000193834">
    <property type="component" value="Unassembled WGS sequence"/>
</dbReference>
<dbReference type="Gene3D" id="3.50.50.60">
    <property type="entry name" value="FAD/NAD(P)-binding domain"/>
    <property type="match status" value="2"/>
</dbReference>
<dbReference type="PRINTS" id="PR00368">
    <property type="entry name" value="FADPNR"/>
</dbReference>
<dbReference type="PRINTS" id="PR00469">
    <property type="entry name" value="PNDRDTASEII"/>
</dbReference>
<name>A0A1X7LPB6_9BACL</name>
<dbReference type="PANTHER" id="PTHR48105">
    <property type="entry name" value="THIOREDOXIN REDUCTASE 1-RELATED-RELATED"/>
    <property type="match status" value="1"/>
</dbReference>
<evidence type="ECO:0000256" key="4">
    <source>
        <dbReference type="ARBA" id="ARBA00023002"/>
    </source>
</evidence>
<keyword evidence="3" id="KW-0285">Flavoprotein</keyword>
<dbReference type="SUPFAM" id="SSF51905">
    <property type="entry name" value="FAD/NAD(P)-binding domain"/>
    <property type="match status" value="1"/>
</dbReference>
<evidence type="ECO:0000256" key="3">
    <source>
        <dbReference type="ARBA" id="ARBA00022630"/>
    </source>
</evidence>
<evidence type="ECO:0000259" key="5">
    <source>
        <dbReference type="Pfam" id="PF07992"/>
    </source>
</evidence>
<organism evidence="6 7">
    <name type="scientific">Paenibacillus aquistagni</name>
    <dbReference type="NCBI Taxonomy" id="1852522"/>
    <lineage>
        <taxon>Bacteria</taxon>
        <taxon>Bacillati</taxon>
        <taxon>Bacillota</taxon>
        <taxon>Bacilli</taxon>
        <taxon>Bacillales</taxon>
        <taxon>Paenibacillaceae</taxon>
        <taxon>Paenibacillus</taxon>
    </lineage>
</organism>
<evidence type="ECO:0000256" key="2">
    <source>
        <dbReference type="ARBA" id="ARBA00011738"/>
    </source>
</evidence>
<reference evidence="6 7" key="1">
    <citation type="submission" date="2017-04" db="EMBL/GenBank/DDBJ databases">
        <authorList>
            <person name="Afonso C.L."/>
            <person name="Miller P.J."/>
            <person name="Scott M.A."/>
            <person name="Spackman E."/>
            <person name="Goraichik I."/>
            <person name="Dimitrov K.M."/>
            <person name="Suarez D.L."/>
            <person name="Swayne D.E."/>
        </authorList>
    </citation>
    <scope>NUCLEOTIDE SEQUENCE [LARGE SCALE GENOMIC DNA]</scope>
    <source>
        <strain evidence="6 7">11</strain>
    </source>
</reference>
<evidence type="ECO:0000256" key="1">
    <source>
        <dbReference type="ARBA" id="ARBA00001974"/>
    </source>
</evidence>
<feature type="domain" description="FAD/NAD(P)-binding" evidence="5">
    <location>
        <begin position="179"/>
        <end position="284"/>
    </location>
</feature>
<comment type="cofactor">
    <cofactor evidence="1">
        <name>FAD</name>
        <dbReference type="ChEBI" id="CHEBI:57692"/>
    </cofactor>
</comment>
<dbReference type="InterPro" id="IPR036188">
    <property type="entry name" value="FAD/NAD-bd_sf"/>
</dbReference>
<dbReference type="Pfam" id="PF07992">
    <property type="entry name" value="Pyr_redox_2"/>
    <property type="match status" value="2"/>
</dbReference>
<keyword evidence="7" id="KW-1185">Reference proteome</keyword>
<gene>
    <name evidence="6" type="ORF">SAMN06295960_3880</name>
</gene>
<keyword evidence="4" id="KW-0560">Oxidoreductase</keyword>
<sequence length="303" mass="32558">MKTYDCAIVGGGPAGLNAALVLGRARRSVALFDNSQPRNGVTHASHGFITRDGIKPAEFRRIAYEEVLSYPSVQHWNTEVTSIQRNKDSFTLHDAKGQLVKARRIILSAGLKETLPAITGIRDFYGSSLFNCPFCDGWELRGQQLVVISDHPQVFHKVKLLLNWSQDIVLCTHGSAPLAAEDRQQLAMKGIPVIDTLITALSGQNGRLEHVHFADGTQLARSGGFVDPLLSPNARFKQALGCQTTDQGGIVIDASGRTTAAGVYAAGDSAYVMPSQLIYAAASGSKAAMAVVADLSEELWAAR</sequence>
<comment type="subunit">
    <text evidence="2">Homodimer.</text>
</comment>
<proteinExistence type="predicted"/>
<dbReference type="GO" id="GO:0016491">
    <property type="term" value="F:oxidoreductase activity"/>
    <property type="evidence" value="ECO:0007669"/>
    <property type="project" value="UniProtKB-KW"/>
</dbReference>
<evidence type="ECO:0000313" key="7">
    <source>
        <dbReference type="Proteomes" id="UP000193834"/>
    </source>
</evidence>
<dbReference type="AlphaFoldDB" id="A0A1X7LPB6"/>
<dbReference type="STRING" id="1852522.SAMN06295960_3880"/>
<evidence type="ECO:0000313" key="6">
    <source>
        <dbReference type="EMBL" id="SMG55347.1"/>
    </source>
</evidence>
<dbReference type="InterPro" id="IPR050097">
    <property type="entry name" value="Ferredoxin-NADP_redctase_2"/>
</dbReference>